<proteinExistence type="predicted"/>
<dbReference type="VEuPathDB" id="VectorBase:LLOJ000970"/>
<feature type="region of interest" description="Disordered" evidence="1">
    <location>
        <begin position="1"/>
        <end position="34"/>
    </location>
</feature>
<accession>A0A1B0CAJ5</accession>
<protein>
    <submittedName>
        <fullName evidence="2">Uncharacterized protein</fullName>
    </submittedName>
</protein>
<dbReference type="EnsemblMetazoa" id="LLOJ000970-RA">
    <property type="protein sequence ID" value="LLOJ000970-PA"/>
    <property type="gene ID" value="LLOJ000970"/>
</dbReference>
<dbReference type="EMBL" id="AJWK01003847">
    <property type="status" value="NOT_ANNOTATED_CDS"/>
    <property type="molecule type" value="Genomic_DNA"/>
</dbReference>
<organism evidence="2 3">
    <name type="scientific">Lutzomyia longipalpis</name>
    <name type="common">Sand fly</name>
    <dbReference type="NCBI Taxonomy" id="7200"/>
    <lineage>
        <taxon>Eukaryota</taxon>
        <taxon>Metazoa</taxon>
        <taxon>Ecdysozoa</taxon>
        <taxon>Arthropoda</taxon>
        <taxon>Hexapoda</taxon>
        <taxon>Insecta</taxon>
        <taxon>Pterygota</taxon>
        <taxon>Neoptera</taxon>
        <taxon>Endopterygota</taxon>
        <taxon>Diptera</taxon>
        <taxon>Nematocera</taxon>
        <taxon>Psychodoidea</taxon>
        <taxon>Psychodidae</taxon>
        <taxon>Lutzomyia</taxon>
        <taxon>Lutzomyia</taxon>
    </lineage>
</organism>
<sequence length="71" mass="7572">MERGSNNTPQGSSNPNQNVWGCPQPPQLNPCQNQLPQLSSADVQRGLEATGAILKGVSDIFTNLANLTPKK</sequence>
<evidence type="ECO:0000313" key="2">
    <source>
        <dbReference type="EnsemblMetazoa" id="LLOJ000970-PA"/>
    </source>
</evidence>
<evidence type="ECO:0000256" key="1">
    <source>
        <dbReference type="SAM" id="MobiDB-lite"/>
    </source>
</evidence>
<reference evidence="2" key="1">
    <citation type="submission" date="2020-05" db="UniProtKB">
        <authorList>
            <consortium name="EnsemblMetazoa"/>
        </authorList>
    </citation>
    <scope>IDENTIFICATION</scope>
    <source>
        <strain evidence="2">Jacobina</strain>
    </source>
</reference>
<evidence type="ECO:0000313" key="3">
    <source>
        <dbReference type="Proteomes" id="UP000092461"/>
    </source>
</evidence>
<name>A0A1B0CAJ5_LUTLO</name>
<dbReference type="AlphaFoldDB" id="A0A1B0CAJ5"/>
<dbReference type="Proteomes" id="UP000092461">
    <property type="component" value="Unassembled WGS sequence"/>
</dbReference>
<keyword evidence="3" id="KW-1185">Reference proteome</keyword>
<feature type="compositionally biased region" description="Polar residues" evidence="1">
    <location>
        <begin position="1"/>
        <end position="19"/>
    </location>
</feature>